<dbReference type="InterPro" id="IPR011990">
    <property type="entry name" value="TPR-like_helical_dom_sf"/>
</dbReference>
<accession>A0A6S6RU19</accession>
<proteinExistence type="predicted"/>
<protein>
    <submittedName>
        <fullName evidence="2">DNA double-strand break repair Rad50 ATPase</fullName>
    </submittedName>
</protein>
<organism evidence="2">
    <name type="scientific">uncultured Sulfurovum sp</name>
    <dbReference type="NCBI Taxonomy" id="269237"/>
    <lineage>
        <taxon>Bacteria</taxon>
        <taxon>Pseudomonadati</taxon>
        <taxon>Campylobacterota</taxon>
        <taxon>Epsilonproteobacteria</taxon>
        <taxon>Campylobacterales</taxon>
        <taxon>Sulfurovaceae</taxon>
        <taxon>Sulfurovum</taxon>
        <taxon>environmental samples</taxon>
    </lineage>
</organism>
<evidence type="ECO:0000256" key="1">
    <source>
        <dbReference type="PROSITE-ProRule" id="PRU00339"/>
    </source>
</evidence>
<dbReference type="InterPro" id="IPR009003">
    <property type="entry name" value="Peptidase_S1_PA"/>
</dbReference>
<dbReference type="PROSITE" id="PS50005">
    <property type="entry name" value="TPR"/>
    <property type="match status" value="1"/>
</dbReference>
<gene>
    <name evidence="2" type="ORF">HELGO_WM9839</name>
</gene>
<dbReference type="SMART" id="SM00028">
    <property type="entry name" value="TPR"/>
    <property type="match status" value="2"/>
</dbReference>
<name>A0A6S6RU19_9BACT</name>
<sequence>MSQVGNNSYSQEIGKYAVKIKYHLTGSGVLIKVDESVTYLITAKHNFKKKLSDTYKSVKIFELEKKLDEISITRDNGEKICTIQSIVYEESDLDLIIFKVSTDSSYIKNLPSVSILKDNYALKEYFFYGYPNDGEGTIVEELNRPSYYETREHIFRLNGHKGQKEKYLKGFSGSGLFTECDDIIYLIGIVIKVDDKLFHYECIDLSKIIESINNKLNTSIDETEDIVDLGFSQNIYTRILNRNKNTYLVKRILNELNGEKKLDFLKQNNLKREEVVNFLDMDEKNLLKTEKELADLYLLKAMIYYSDENEKYKQYFTKAGKFNSRYKTYELTALDGVEEDEIDEIENNEEFNPLQKAKLYFIENKYDKVIEILTKEYVNDLDTLEKIESYKYLSKSYEQQSDIESSIGYLSEVLEKSKTFEKPEIYYELSILYMKLDDREEALKCVIDGLDIIDDDTSNIFLEIEYKLIKQKKKLLNSNEENVPNMTLTELFKKYPEKYMDEYLESLKDVNIEVTNKEIIDEIRVLQKQIRIEGKKD</sequence>
<dbReference type="InterPro" id="IPR043504">
    <property type="entry name" value="Peptidase_S1_PA_chymotrypsin"/>
</dbReference>
<dbReference type="SUPFAM" id="SSF48452">
    <property type="entry name" value="TPR-like"/>
    <property type="match status" value="1"/>
</dbReference>
<evidence type="ECO:0000313" key="2">
    <source>
        <dbReference type="EMBL" id="CAA6798448.1"/>
    </source>
</evidence>
<reference evidence="2" key="1">
    <citation type="submission" date="2020-01" db="EMBL/GenBank/DDBJ databases">
        <authorList>
            <person name="Meier V. D."/>
            <person name="Meier V D."/>
        </authorList>
    </citation>
    <scope>NUCLEOTIDE SEQUENCE</scope>
    <source>
        <strain evidence="2">HLG_WM_MAG_06</strain>
    </source>
</reference>
<dbReference type="Gene3D" id="1.25.40.10">
    <property type="entry name" value="Tetratricopeptide repeat domain"/>
    <property type="match status" value="1"/>
</dbReference>
<dbReference type="AlphaFoldDB" id="A0A6S6RU19"/>
<feature type="repeat" description="TPR" evidence="1">
    <location>
        <begin position="423"/>
        <end position="456"/>
    </location>
</feature>
<dbReference type="SUPFAM" id="SSF50494">
    <property type="entry name" value="Trypsin-like serine proteases"/>
    <property type="match status" value="1"/>
</dbReference>
<dbReference type="Gene3D" id="2.40.10.10">
    <property type="entry name" value="Trypsin-like serine proteases"/>
    <property type="match status" value="2"/>
</dbReference>
<dbReference type="EMBL" id="CACVAP010000002">
    <property type="protein sequence ID" value="CAA6798448.1"/>
    <property type="molecule type" value="Genomic_DNA"/>
</dbReference>
<keyword evidence="1" id="KW-0802">TPR repeat</keyword>
<dbReference type="InterPro" id="IPR019734">
    <property type="entry name" value="TPR_rpt"/>
</dbReference>